<name>O58804_PYRHO</name>
<sequence length="100" mass="10755">MAIQLRIAASMNCTLALITFALASLKSNSLSVKFKTSIPSRSSRLSSSNLIVFNFASRTASSVLMSSILISVDEAKRLASIITSPLNSNFLTSSKFSYNI</sequence>
<proteinExistence type="predicted"/>
<dbReference type="KEGG" id="pho:PH1077"/>
<dbReference type="Proteomes" id="UP000000752">
    <property type="component" value="Chromosome"/>
</dbReference>
<evidence type="ECO:0000313" key="1">
    <source>
        <dbReference type="EMBL" id="BAA30176.1"/>
    </source>
</evidence>
<dbReference type="EnsemblBacteria" id="BAA30176">
    <property type="protein sequence ID" value="BAA30176"/>
    <property type="gene ID" value="BAA30176"/>
</dbReference>
<dbReference type="EMBL" id="BA000001">
    <property type="protein sequence ID" value="BAA30176.1"/>
    <property type="molecule type" value="Genomic_DNA"/>
</dbReference>
<dbReference type="PIR" id="B71102">
    <property type="entry name" value="B71102"/>
</dbReference>
<organism evidence="1 2">
    <name type="scientific">Pyrococcus horikoshii (strain ATCC 700860 / DSM 12428 / JCM 9974 / NBRC 100139 / OT-3)</name>
    <dbReference type="NCBI Taxonomy" id="70601"/>
    <lineage>
        <taxon>Archaea</taxon>
        <taxon>Methanobacteriati</taxon>
        <taxon>Methanobacteriota</taxon>
        <taxon>Thermococci</taxon>
        <taxon>Thermococcales</taxon>
        <taxon>Thermococcaceae</taxon>
        <taxon>Pyrococcus</taxon>
    </lineage>
</organism>
<protein>
    <submittedName>
        <fullName evidence="1">Uncharacterized protein</fullName>
    </submittedName>
</protein>
<keyword evidence="2" id="KW-1185">Reference proteome</keyword>
<dbReference type="AlphaFoldDB" id="O58804"/>
<reference evidence="1 2" key="1">
    <citation type="journal article" date="1998" name="DNA Res.">
        <title>Complete sequence and gene organization of the genome of a hyper-thermophilic archaebacterium, Pyrococcus horikoshii OT3.</title>
        <authorList>
            <person name="Kawarabayasi Y."/>
            <person name="Sawada M."/>
            <person name="Horikawa H."/>
            <person name="Haikawa Y."/>
            <person name="Hino Y."/>
            <person name="Yamamoto S."/>
            <person name="Sekine M."/>
            <person name="Baba S."/>
            <person name="Kosugi H."/>
            <person name="Hosoyama A."/>
            <person name="Nagai Y."/>
            <person name="Sakai M."/>
            <person name="Ogura K."/>
            <person name="Otuka R."/>
            <person name="Nakazawa H."/>
            <person name="Takamiya M."/>
            <person name="Ohfuku Y."/>
            <person name="Funahashi T."/>
            <person name="Tanaka T."/>
            <person name="Kudoh Y."/>
            <person name="Yamazaki J."/>
            <person name="Kushida N."/>
            <person name="Oguchi A."/>
            <person name="Aoki K."/>
            <person name="Nakamura Y."/>
            <person name="Robb T.F."/>
            <person name="Horikoshi K."/>
            <person name="Masuchi Y."/>
            <person name="Shizuya H."/>
            <person name="Kikuchi H."/>
        </authorList>
    </citation>
    <scope>NUCLEOTIDE SEQUENCE [LARGE SCALE GENOMIC DNA]</scope>
    <source>
        <strain evidence="2">ATCC 700860 / DSM 12428 / JCM 9974 / NBRC 100139 / OT-3</strain>
    </source>
</reference>
<evidence type="ECO:0000313" key="2">
    <source>
        <dbReference type="Proteomes" id="UP000000752"/>
    </source>
</evidence>
<gene>
    <name evidence="1" type="ordered locus">PH1077</name>
</gene>
<accession>O58804</accession>